<gene>
    <name evidence="8" type="ordered locus">PYCH_02150</name>
</gene>
<evidence type="ECO:0000259" key="7">
    <source>
        <dbReference type="SMART" id="SM00803"/>
    </source>
</evidence>
<dbReference type="CDD" id="cd22909">
    <property type="entry name" value="HFD_archaea_histone-like"/>
    <property type="match status" value="1"/>
</dbReference>
<keyword evidence="5" id="KW-0963">Cytoplasm</keyword>
<dbReference type="Pfam" id="PF00808">
    <property type="entry name" value="CBFD_NFYB_HMF"/>
    <property type="match status" value="1"/>
</dbReference>
<dbReference type="SUPFAM" id="SSF47113">
    <property type="entry name" value="Histone-fold"/>
    <property type="match status" value="1"/>
</dbReference>
<dbReference type="PANTHER" id="PTHR47828">
    <property type="entry name" value="ARCHAEAL HISTONE A"/>
    <property type="match status" value="1"/>
</dbReference>
<dbReference type="AlphaFoldDB" id="F8AG78"/>
<protein>
    <submittedName>
        <fullName evidence="8">Archaeal histone A2</fullName>
    </submittedName>
</protein>
<organism evidence="8 9">
    <name type="scientific">Pyrococcus yayanosii (strain CH1 / JCM 16557)</name>
    <dbReference type="NCBI Taxonomy" id="529709"/>
    <lineage>
        <taxon>Archaea</taxon>
        <taxon>Methanobacteriati</taxon>
        <taxon>Methanobacteriota</taxon>
        <taxon>Thermococci</taxon>
        <taxon>Thermococcales</taxon>
        <taxon>Thermococcaceae</taxon>
        <taxon>Pyrococcus</taxon>
    </lineage>
</organism>
<dbReference type="Gene3D" id="1.10.20.10">
    <property type="entry name" value="Histone, subunit A"/>
    <property type="match status" value="1"/>
</dbReference>
<keyword evidence="6" id="KW-0238">DNA-binding</keyword>
<dbReference type="STRING" id="529709.PYCH_02150"/>
<dbReference type="PANTHER" id="PTHR47828:SF1">
    <property type="entry name" value="ARCHAEAL HISTONE A"/>
    <property type="match status" value="1"/>
</dbReference>
<dbReference type="InterPro" id="IPR004823">
    <property type="entry name" value="TAF_TATA-bd_Histone-like_dom"/>
</dbReference>
<keyword evidence="4" id="KW-0158">Chromosome</keyword>
<dbReference type="SMART" id="SM00803">
    <property type="entry name" value="TAF"/>
    <property type="match status" value="1"/>
</dbReference>
<evidence type="ECO:0000256" key="2">
    <source>
        <dbReference type="ARBA" id="ARBA00004496"/>
    </source>
</evidence>
<dbReference type="GO" id="GO:0005737">
    <property type="term" value="C:cytoplasm"/>
    <property type="evidence" value="ECO:0007669"/>
    <property type="project" value="UniProtKB-SubCell"/>
</dbReference>
<evidence type="ECO:0000256" key="4">
    <source>
        <dbReference type="ARBA" id="ARBA00022454"/>
    </source>
</evidence>
<accession>F8AG78</accession>
<comment type="subcellular location">
    <subcellularLocation>
        <location evidence="1">Chromosome</location>
    </subcellularLocation>
    <subcellularLocation>
        <location evidence="2">Cytoplasm</location>
    </subcellularLocation>
</comment>
<dbReference type="InterPro" id="IPR050947">
    <property type="entry name" value="Archaeal_histone_HMF"/>
</dbReference>
<evidence type="ECO:0000313" key="8">
    <source>
        <dbReference type="EMBL" id="AEH23914.1"/>
    </source>
</evidence>
<dbReference type="SMR" id="F8AG78"/>
<dbReference type="InterPro" id="IPR009072">
    <property type="entry name" value="Histone-fold"/>
</dbReference>
<dbReference type="InterPro" id="IPR003958">
    <property type="entry name" value="CBFA_NFYB_domain"/>
</dbReference>
<dbReference type="HOGENOM" id="CLU_2285161_0_0_2"/>
<dbReference type="InterPro" id="IPR050004">
    <property type="entry name" value="HmfB-like"/>
</dbReference>
<dbReference type="Proteomes" id="UP000008386">
    <property type="component" value="Chromosome"/>
</dbReference>
<keyword evidence="9" id="KW-1185">Reference proteome</keyword>
<dbReference type="eggNOG" id="arCOG02144">
    <property type="taxonomic scope" value="Archaea"/>
</dbReference>
<dbReference type="GO" id="GO:0003677">
    <property type="term" value="F:DNA binding"/>
    <property type="evidence" value="ECO:0007669"/>
    <property type="project" value="UniProtKB-KW"/>
</dbReference>
<comment type="similarity">
    <text evidence="3">Belongs to the archaeal histone HMF family.</text>
</comment>
<dbReference type="NCBIfam" id="NF043032">
    <property type="entry name" value="archaea_histone"/>
    <property type="match status" value="1"/>
</dbReference>
<feature type="domain" description="TATA box binding protein associated factor (TAF) histone-like fold" evidence="7">
    <location>
        <begin position="46"/>
        <end position="100"/>
    </location>
</feature>
<evidence type="ECO:0000313" key="9">
    <source>
        <dbReference type="Proteomes" id="UP000008386"/>
    </source>
</evidence>
<name>F8AG78_PYRYC</name>
<evidence type="ECO:0000256" key="1">
    <source>
        <dbReference type="ARBA" id="ARBA00004286"/>
    </source>
</evidence>
<dbReference type="GO" id="GO:0046982">
    <property type="term" value="F:protein heterodimerization activity"/>
    <property type="evidence" value="ECO:0007669"/>
    <property type="project" value="InterPro"/>
</dbReference>
<evidence type="ECO:0000256" key="5">
    <source>
        <dbReference type="ARBA" id="ARBA00022490"/>
    </source>
</evidence>
<reference evidence="8 9" key="1">
    <citation type="journal article" date="2011" name="J. Bacteriol.">
        <title>Complete genome sequence of the obligate piezophilic hyperthermophilic archaeon Pyrococcus yayanosii CH1.</title>
        <authorList>
            <person name="Jun X."/>
            <person name="Lupeng L."/>
            <person name="Minjuan X."/>
            <person name="Oger P."/>
            <person name="Fengping W."/>
            <person name="Jebbar M."/>
            <person name="Xiang X."/>
        </authorList>
    </citation>
    <scope>NUCLEOTIDE SEQUENCE [LARGE SCALE GENOMIC DNA]</scope>
    <source>
        <strain evidence="9">CH1 / JCM 16557</strain>
    </source>
</reference>
<dbReference type="EMBL" id="CP002779">
    <property type="protein sequence ID" value="AEH23914.1"/>
    <property type="molecule type" value="Genomic_DNA"/>
</dbReference>
<proteinExistence type="inferred from homology"/>
<evidence type="ECO:0000256" key="3">
    <source>
        <dbReference type="ARBA" id="ARBA00008264"/>
    </source>
</evidence>
<dbReference type="GO" id="GO:0005694">
    <property type="term" value="C:chromosome"/>
    <property type="evidence" value="ECO:0007669"/>
    <property type="project" value="UniProtKB-SubCell"/>
</dbReference>
<evidence type="ECO:0000256" key="6">
    <source>
        <dbReference type="ARBA" id="ARBA00023125"/>
    </source>
</evidence>
<dbReference type="KEGG" id="pya:PYCH_02150"/>
<sequence>MGAYRGVERPQNPKGLYISFALKENDKTFAGVVEMAELPIAPVDRLIRKAGAQRVSEEAAKVLAEHLEEKALEIAKKAVELAKHAGRKTVKAEDIKLAIKA</sequence>